<dbReference type="Gene3D" id="3.30.70.1120">
    <property type="entry name" value="TT1725-like"/>
    <property type="match status" value="1"/>
</dbReference>
<proteinExistence type="predicted"/>
<dbReference type="RefSeq" id="WP_184619143.1">
    <property type="nucleotide sequence ID" value="NZ_JACHEX010000002.1"/>
</dbReference>
<dbReference type="SUPFAM" id="SSF103007">
    <property type="entry name" value="Hypothetical protein TT1725"/>
    <property type="match status" value="1"/>
</dbReference>
<gene>
    <name evidence="1" type="ORF">HNP65_000903</name>
</gene>
<dbReference type="InterPro" id="IPR036746">
    <property type="entry name" value="TT1725-like_sf"/>
</dbReference>
<dbReference type="Proteomes" id="UP000555828">
    <property type="component" value="Unassembled WGS sequence"/>
</dbReference>
<sequence>MPASYLEITLRIFGIKSLKEKRSIVKRLINDLRSNFNISVVEIADQDSKDFITLGVSLVSINKSQIYKSIESIVEYIERYYTVENVYKEVYD</sequence>
<accession>A0A841GKD0</accession>
<dbReference type="InterPro" id="IPR007546">
    <property type="entry name" value="DUF503"/>
</dbReference>
<evidence type="ECO:0000313" key="2">
    <source>
        <dbReference type="Proteomes" id="UP000555828"/>
    </source>
</evidence>
<evidence type="ECO:0000313" key="1">
    <source>
        <dbReference type="EMBL" id="MBB6062465.1"/>
    </source>
</evidence>
<name>A0A841GKD0_9BACT</name>
<organism evidence="1 2">
    <name type="scientific">Thermosipho japonicus</name>
    <dbReference type="NCBI Taxonomy" id="90323"/>
    <lineage>
        <taxon>Bacteria</taxon>
        <taxon>Thermotogati</taxon>
        <taxon>Thermotogota</taxon>
        <taxon>Thermotogae</taxon>
        <taxon>Thermotogales</taxon>
        <taxon>Fervidobacteriaceae</taxon>
        <taxon>Thermosipho</taxon>
    </lineage>
</organism>
<dbReference type="AlphaFoldDB" id="A0A841GKD0"/>
<dbReference type="Pfam" id="PF04456">
    <property type="entry name" value="DUF503"/>
    <property type="match status" value="1"/>
</dbReference>
<reference evidence="1 2" key="1">
    <citation type="submission" date="2020-08" db="EMBL/GenBank/DDBJ databases">
        <title>Genomic Encyclopedia of Type Strains, Phase IV (KMG-IV): sequencing the most valuable type-strain genomes for metagenomic binning, comparative biology and taxonomic classification.</title>
        <authorList>
            <person name="Goeker M."/>
        </authorList>
    </citation>
    <scope>NUCLEOTIDE SEQUENCE [LARGE SCALE GENOMIC DNA]</scope>
    <source>
        <strain evidence="1 2">DSM 13481</strain>
    </source>
</reference>
<comment type="caution">
    <text evidence="1">The sequence shown here is derived from an EMBL/GenBank/DDBJ whole genome shotgun (WGS) entry which is preliminary data.</text>
</comment>
<evidence type="ECO:0008006" key="3">
    <source>
        <dbReference type="Google" id="ProtNLM"/>
    </source>
</evidence>
<keyword evidence="2" id="KW-1185">Reference proteome</keyword>
<dbReference type="PANTHER" id="PTHR36441">
    <property type="entry name" value="HYPOTHETICAL CYTOSOLIC PROTEIN"/>
    <property type="match status" value="1"/>
</dbReference>
<protein>
    <recommendedName>
        <fullName evidence="3">DUF503 domain-containing protein</fullName>
    </recommendedName>
</protein>
<dbReference type="EMBL" id="JACHEX010000002">
    <property type="protein sequence ID" value="MBB6062465.1"/>
    <property type="molecule type" value="Genomic_DNA"/>
</dbReference>
<dbReference type="PANTHER" id="PTHR36441:SF1">
    <property type="entry name" value="DUF503 DOMAIN-CONTAINING PROTEIN"/>
    <property type="match status" value="1"/>
</dbReference>